<evidence type="ECO:0000256" key="1">
    <source>
        <dbReference type="SAM" id="MobiDB-lite"/>
    </source>
</evidence>
<organism evidence="3 4">
    <name type="scientific">Saponaria officinalis</name>
    <name type="common">Common soapwort</name>
    <name type="synonym">Lychnis saponaria</name>
    <dbReference type="NCBI Taxonomy" id="3572"/>
    <lineage>
        <taxon>Eukaryota</taxon>
        <taxon>Viridiplantae</taxon>
        <taxon>Streptophyta</taxon>
        <taxon>Embryophyta</taxon>
        <taxon>Tracheophyta</taxon>
        <taxon>Spermatophyta</taxon>
        <taxon>Magnoliopsida</taxon>
        <taxon>eudicotyledons</taxon>
        <taxon>Gunneridae</taxon>
        <taxon>Pentapetalae</taxon>
        <taxon>Caryophyllales</taxon>
        <taxon>Caryophyllaceae</taxon>
        <taxon>Caryophylleae</taxon>
        <taxon>Saponaria</taxon>
    </lineage>
</organism>
<dbReference type="InterPro" id="IPR041232">
    <property type="entry name" value="NPL"/>
</dbReference>
<feature type="compositionally biased region" description="Basic and acidic residues" evidence="1">
    <location>
        <begin position="130"/>
        <end position="139"/>
    </location>
</feature>
<dbReference type="Gene3D" id="2.60.120.340">
    <property type="entry name" value="Nucleoplasmin core domain"/>
    <property type="match status" value="1"/>
</dbReference>
<dbReference type="EMBL" id="JBDFQZ010000011">
    <property type="protein sequence ID" value="KAK9676896.1"/>
    <property type="molecule type" value="Genomic_DNA"/>
</dbReference>
<proteinExistence type="predicted"/>
<comment type="caution">
    <text evidence="3">The sequence shown here is derived from an EMBL/GenBank/DDBJ whole genome shotgun (WGS) entry which is preliminary data.</text>
</comment>
<feature type="compositionally biased region" description="Low complexity" evidence="1">
    <location>
        <begin position="242"/>
        <end position="259"/>
    </location>
</feature>
<feature type="compositionally biased region" description="Acidic residues" evidence="1">
    <location>
        <begin position="140"/>
        <end position="185"/>
    </location>
</feature>
<keyword evidence="4" id="KW-1185">Reference proteome</keyword>
<dbReference type="Proteomes" id="UP001443914">
    <property type="component" value="Unassembled WGS sequence"/>
</dbReference>
<dbReference type="AlphaFoldDB" id="A0AAW1HKL4"/>
<accession>A0AAW1HKL4</accession>
<feature type="domain" description="Nucleoplasmin-like" evidence="2">
    <location>
        <begin position="7"/>
        <end position="95"/>
    </location>
</feature>
<gene>
    <name evidence="3" type="ORF">RND81_11G108400</name>
</gene>
<evidence type="ECO:0000313" key="3">
    <source>
        <dbReference type="EMBL" id="KAK9676896.1"/>
    </source>
</evidence>
<evidence type="ECO:0000259" key="2">
    <source>
        <dbReference type="Pfam" id="PF17800"/>
    </source>
</evidence>
<sequence length="288" mass="31110">MASSMQFWGVEVKPKVPCQVNLEDASFIHVSQATLSDIKKDIETVTIHAKVGDKKWVLGTLNQKTPRLSFDLVFDEDFELSHNWKNGSIHFLGYQADMDDDEMIYSSSDEEDVPVPILKEEAAKAAAGKPKVDNKPKPETEDDSDEDDSTEDDSDDSEDDDDEVMAMANSDEDSDEDDSEDSEDDTPAKAKNGVKRPNADSKTPPQSKKAKIATPQKTDSKKGVVHPATPHPMKKGGQQTPGGSKSPKSGGGKFQKSGGNSVPSGPSKNKFKPGSGSQSNKKGKRGGK</sequence>
<evidence type="ECO:0000313" key="4">
    <source>
        <dbReference type="Proteomes" id="UP001443914"/>
    </source>
</evidence>
<protein>
    <recommendedName>
        <fullName evidence="2">Nucleoplasmin-like domain-containing protein</fullName>
    </recommendedName>
</protein>
<name>A0AAW1HKL4_SAPOF</name>
<dbReference type="Pfam" id="PF17800">
    <property type="entry name" value="NPL"/>
    <property type="match status" value="1"/>
</dbReference>
<reference evidence="3" key="1">
    <citation type="submission" date="2024-03" db="EMBL/GenBank/DDBJ databases">
        <title>WGS assembly of Saponaria officinalis var. Norfolk2.</title>
        <authorList>
            <person name="Jenkins J."/>
            <person name="Shu S."/>
            <person name="Grimwood J."/>
            <person name="Barry K."/>
            <person name="Goodstein D."/>
            <person name="Schmutz J."/>
            <person name="Leebens-Mack J."/>
            <person name="Osbourn A."/>
        </authorList>
    </citation>
    <scope>NUCLEOTIDE SEQUENCE [LARGE SCALE GENOMIC DNA]</scope>
    <source>
        <strain evidence="3">JIC</strain>
    </source>
</reference>
<feature type="region of interest" description="Disordered" evidence="1">
    <location>
        <begin position="123"/>
        <end position="288"/>
    </location>
</feature>